<evidence type="ECO:0000256" key="1">
    <source>
        <dbReference type="ARBA" id="ARBA00004141"/>
    </source>
</evidence>
<protein>
    <submittedName>
        <fullName evidence="6">Uncharacterized protein</fullName>
    </submittedName>
</protein>
<dbReference type="OrthoDB" id="5207033at2759"/>
<dbReference type="SUPFAM" id="SSF144083">
    <property type="entry name" value="Magnesium transport protein CorA, transmembrane region"/>
    <property type="match status" value="1"/>
</dbReference>
<evidence type="ECO:0000256" key="5">
    <source>
        <dbReference type="SAM" id="Phobius"/>
    </source>
</evidence>
<dbReference type="Proteomes" id="UP000014074">
    <property type="component" value="Unassembled WGS sequence"/>
</dbReference>
<keyword evidence="7" id="KW-1185">Reference proteome</keyword>
<dbReference type="GeneID" id="19326734"/>
<feature type="transmembrane region" description="Helical" evidence="5">
    <location>
        <begin position="144"/>
        <end position="163"/>
    </location>
</feature>
<dbReference type="HOGENOM" id="CLU_041307_1_0_1"/>
<accession>R8BGG2</accession>
<dbReference type="RefSeq" id="XP_007916842.1">
    <property type="nucleotide sequence ID" value="XM_007918651.1"/>
</dbReference>
<keyword evidence="3 5" id="KW-1133">Transmembrane helix</keyword>
<sequence length="241" mass="27027">MEEIAQLQDVSVWTIRDRVREMETRRTPAGKPNPNYRDLHDIARHAIHVIETLDVAGKTMGSVLAEHQDFMTSSTEPSHVSKDIHRRLLFFEHLLLSLRHRSASNKERLLNEIHLAYNTVAQYDSGISVKIGQAAQSDSAAMKMVAFVTLTFLPPTFISAIFSMSFFSYDADSGHWSVSEKLWLYWVFAIPTTLATSLLWFLWRQAHPPALVGTESEDTGVADVKSGLSRSIKLLTGGTVA</sequence>
<gene>
    <name evidence="6" type="ORF">UCRPA7_6110</name>
</gene>
<dbReference type="Gene3D" id="1.20.58.340">
    <property type="entry name" value="Magnesium transport protein CorA, transmembrane region"/>
    <property type="match status" value="1"/>
</dbReference>
<name>R8BGG2_PHAM7</name>
<organism evidence="6 7">
    <name type="scientific">Phaeoacremonium minimum (strain UCR-PA7)</name>
    <name type="common">Esca disease fungus</name>
    <name type="synonym">Togninia minima</name>
    <dbReference type="NCBI Taxonomy" id="1286976"/>
    <lineage>
        <taxon>Eukaryota</taxon>
        <taxon>Fungi</taxon>
        <taxon>Dikarya</taxon>
        <taxon>Ascomycota</taxon>
        <taxon>Pezizomycotina</taxon>
        <taxon>Sordariomycetes</taxon>
        <taxon>Sordariomycetidae</taxon>
        <taxon>Togniniales</taxon>
        <taxon>Togniniaceae</taxon>
        <taxon>Phaeoacremonium</taxon>
    </lineage>
</organism>
<dbReference type="eggNOG" id="ENOG502SMU6">
    <property type="taxonomic scope" value="Eukaryota"/>
</dbReference>
<dbReference type="GO" id="GO:0016020">
    <property type="term" value="C:membrane"/>
    <property type="evidence" value="ECO:0007669"/>
    <property type="project" value="UniProtKB-SubCell"/>
</dbReference>
<evidence type="ECO:0000256" key="2">
    <source>
        <dbReference type="ARBA" id="ARBA00022692"/>
    </source>
</evidence>
<keyword evidence="2 5" id="KW-0812">Transmembrane</keyword>
<dbReference type="EMBL" id="KB933218">
    <property type="protein sequence ID" value="EON98379.1"/>
    <property type="molecule type" value="Genomic_DNA"/>
</dbReference>
<dbReference type="AlphaFoldDB" id="R8BGG2"/>
<dbReference type="KEGG" id="tmn:UCRPA7_6110"/>
<evidence type="ECO:0000313" key="6">
    <source>
        <dbReference type="EMBL" id="EON98379.1"/>
    </source>
</evidence>
<evidence type="ECO:0000256" key="4">
    <source>
        <dbReference type="ARBA" id="ARBA00023136"/>
    </source>
</evidence>
<feature type="transmembrane region" description="Helical" evidence="5">
    <location>
        <begin position="183"/>
        <end position="203"/>
    </location>
</feature>
<evidence type="ECO:0000256" key="3">
    <source>
        <dbReference type="ARBA" id="ARBA00022989"/>
    </source>
</evidence>
<dbReference type="InterPro" id="IPR045863">
    <property type="entry name" value="CorA_TM1_TM2"/>
</dbReference>
<proteinExistence type="predicted"/>
<keyword evidence="4 5" id="KW-0472">Membrane</keyword>
<evidence type="ECO:0000313" key="7">
    <source>
        <dbReference type="Proteomes" id="UP000014074"/>
    </source>
</evidence>
<comment type="subcellular location">
    <subcellularLocation>
        <location evidence="1">Membrane</location>
        <topology evidence="1">Multi-pass membrane protein</topology>
    </subcellularLocation>
</comment>
<reference evidence="7" key="1">
    <citation type="journal article" date="2013" name="Genome Announc.">
        <title>Draft genome sequence of the ascomycete Phaeoacremonium aleophilum strain UCR-PA7, a causal agent of the esca disease complex in grapevines.</title>
        <authorList>
            <person name="Blanco-Ulate B."/>
            <person name="Rolshausen P."/>
            <person name="Cantu D."/>
        </authorList>
    </citation>
    <scope>NUCLEOTIDE SEQUENCE [LARGE SCALE GENOMIC DNA]</scope>
    <source>
        <strain evidence="7">UCR-PA7</strain>
    </source>
</reference>